<dbReference type="EMBL" id="VSSQ01051513">
    <property type="protein sequence ID" value="MPN05610.1"/>
    <property type="molecule type" value="Genomic_DNA"/>
</dbReference>
<gene>
    <name evidence="1" type="ORF">SDC9_152861</name>
</gene>
<proteinExistence type="predicted"/>
<sequence>MLVVDDFQGAVCNDETICGTETGRYPAGEVYTLLDHDNRIGAGLLSSLHLFENIGGIAGGAVVHFLIEPG</sequence>
<organism evidence="1">
    <name type="scientific">bioreactor metagenome</name>
    <dbReference type="NCBI Taxonomy" id="1076179"/>
    <lineage>
        <taxon>unclassified sequences</taxon>
        <taxon>metagenomes</taxon>
        <taxon>ecological metagenomes</taxon>
    </lineage>
</organism>
<name>A0A645EVZ4_9ZZZZ</name>
<dbReference type="AlphaFoldDB" id="A0A645EVZ4"/>
<protein>
    <submittedName>
        <fullName evidence="1">Uncharacterized protein</fullName>
    </submittedName>
</protein>
<evidence type="ECO:0000313" key="1">
    <source>
        <dbReference type="EMBL" id="MPN05610.1"/>
    </source>
</evidence>
<comment type="caution">
    <text evidence="1">The sequence shown here is derived from an EMBL/GenBank/DDBJ whole genome shotgun (WGS) entry which is preliminary data.</text>
</comment>
<accession>A0A645EVZ4</accession>
<reference evidence="1" key="1">
    <citation type="submission" date="2019-08" db="EMBL/GenBank/DDBJ databases">
        <authorList>
            <person name="Kucharzyk K."/>
            <person name="Murdoch R.W."/>
            <person name="Higgins S."/>
            <person name="Loffler F."/>
        </authorList>
    </citation>
    <scope>NUCLEOTIDE SEQUENCE</scope>
</reference>